<dbReference type="EMBL" id="LHQS01000001">
    <property type="protein sequence ID" value="RXE56725.1"/>
    <property type="molecule type" value="Genomic_DNA"/>
</dbReference>
<proteinExistence type="predicted"/>
<name>A0A498H392_9EURY</name>
<reference evidence="1 2" key="1">
    <citation type="journal article" date="2015" name="Int. J. Syst. Evol. Microbiol.">
        <title>Methanoculleus taiwanensis sp. nov., a methanogen isolated from deep marine sediment at the deformation front area near Taiwan.</title>
        <authorList>
            <person name="Weng C.Y."/>
            <person name="Chen S.C."/>
            <person name="Lai M.C."/>
            <person name="Wu S.Y."/>
            <person name="Lin S."/>
            <person name="Yang T.F."/>
            <person name="Chen P.C."/>
        </authorList>
    </citation>
    <scope>NUCLEOTIDE SEQUENCE [LARGE SCALE GENOMIC DNA]</scope>
    <source>
        <strain evidence="1 2">CYW4</strain>
    </source>
</reference>
<dbReference type="RefSeq" id="WP_128692445.1">
    <property type="nucleotide sequence ID" value="NZ_LHQS01000001.1"/>
</dbReference>
<accession>A0A498H392</accession>
<dbReference type="AlphaFoldDB" id="A0A498H392"/>
<sequence>MTAYGRYQTMIINALARKLGPAATDFAKTSAKRANMRFEDLTPETVEGFAARVEENLTRYVPTGEAQFVANTIRKLRA</sequence>
<gene>
    <name evidence="1" type="ORF">ABH15_00650</name>
</gene>
<comment type="caution">
    <text evidence="1">The sequence shown here is derived from an EMBL/GenBank/DDBJ whole genome shotgun (WGS) entry which is preliminary data.</text>
</comment>
<keyword evidence="2" id="KW-1185">Reference proteome</keyword>
<protein>
    <submittedName>
        <fullName evidence="1">Uncharacterized protein</fullName>
    </submittedName>
</protein>
<evidence type="ECO:0000313" key="1">
    <source>
        <dbReference type="EMBL" id="RXE56725.1"/>
    </source>
</evidence>
<dbReference type="OrthoDB" id="108634at2157"/>
<evidence type="ECO:0000313" key="2">
    <source>
        <dbReference type="Proteomes" id="UP000290932"/>
    </source>
</evidence>
<organism evidence="1 2">
    <name type="scientific">Methanoculleus taiwanensis</name>
    <dbReference type="NCBI Taxonomy" id="1550565"/>
    <lineage>
        <taxon>Archaea</taxon>
        <taxon>Methanobacteriati</taxon>
        <taxon>Methanobacteriota</taxon>
        <taxon>Stenosarchaea group</taxon>
        <taxon>Methanomicrobia</taxon>
        <taxon>Methanomicrobiales</taxon>
        <taxon>Methanomicrobiaceae</taxon>
        <taxon>Methanoculleus</taxon>
    </lineage>
</organism>
<dbReference type="Proteomes" id="UP000290932">
    <property type="component" value="Unassembled WGS sequence"/>
</dbReference>